<protein>
    <recommendedName>
        <fullName evidence="1">Amidohydrolase-related domain-containing protein</fullName>
    </recommendedName>
</protein>
<gene>
    <name evidence="2" type="ORF">BDN70DRAFT_879394</name>
</gene>
<name>A0A9P6D0Q8_9AGAR</name>
<dbReference type="AlphaFoldDB" id="A0A9P6D0Q8"/>
<evidence type="ECO:0000259" key="1">
    <source>
        <dbReference type="Pfam" id="PF01979"/>
    </source>
</evidence>
<dbReference type="Gene3D" id="3.20.20.140">
    <property type="entry name" value="Metal-dependent hydrolases"/>
    <property type="match status" value="1"/>
</dbReference>
<dbReference type="OrthoDB" id="5595695at2759"/>
<comment type="caution">
    <text evidence="2">The sequence shown here is derived from an EMBL/GenBank/DDBJ whole genome shotgun (WGS) entry which is preliminary data.</text>
</comment>
<reference evidence="2" key="1">
    <citation type="submission" date="2020-11" db="EMBL/GenBank/DDBJ databases">
        <authorList>
            <consortium name="DOE Joint Genome Institute"/>
            <person name="Ahrendt S."/>
            <person name="Riley R."/>
            <person name="Andreopoulos W."/>
            <person name="Labutti K."/>
            <person name="Pangilinan J."/>
            <person name="Ruiz-Duenas F.J."/>
            <person name="Barrasa J.M."/>
            <person name="Sanchez-Garcia M."/>
            <person name="Camarero S."/>
            <person name="Miyauchi S."/>
            <person name="Serrano A."/>
            <person name="Linde D."/>
            <person name="Babiker R."/>
            <person name="Drula E."/>
            <person name="Ayuso-Fernandez I."/>
            <person name="Pacheco R."/>
            <person name="Padilla G."/>
            <person name="Ferreira P."/>
            <person name="Barriuso J."/>
            <person name="Kellner H."/>
            <person name="Castanera R."/>
            <person name="Alfaro M."/>
            <person name="Ramirez L."/>
            <person name="Pisabarro A.G."/>
            <person name="Kuo A."/>
            <person name="Tritt A."/>
            <person name="Lipzen A."/>
            <person name="He G."/>
            <person name="Yan M."/>
            <person name="Ng V."/>
            <person name="Cullen D."/>
            <person name="Martin F."/>
            <person name="Rosso M.-N."/>
            <person name="Henrissat B."/>
            <person name="Hibbett D."/>
            <person name="Martinez A.T."/>
            <person name="Grigoriev I.V."/>
        </authorList>
    </citation>
    <scope>NUCLEOTIDE SEQUENCE</scope>
    <source>
        <strain evidence="2">CIRM-BRFM 674</strain>
    </source>
</reference>
<evidence type="ECO:0000313" key="2">
    <source>
        <dbReference type="EMBL" id="KAF9478898.1"/>
    </source>
</evidence>
<evidence type="ECO:0000313" key="3">
    <source>
        <dbReference type="Proteomes" id="UP000807469"/>
    </source>
</evidence>
<organism evidence="2 3">
    <name type="scientific">Pholiota conissans</name>
    <dbReference type="NCBI Taxonomy" id="109636"/>
    <lineage>
        <taxon>Eukaryota</taxon>
        <taxon>Fungi</taxon>
        <taxon>Dikarya</taxon>
        <taxon>Basidiomycota</taxon>
        <taxon>Agaricomycotina</taxon>
        <taxon>Agaricomycetes</taxon>
        <taxon>Agaricomycetidae</taxon>
        <taxon>Agaricales</taxon>
        <taxon>Agaricineae</taxon>
        <taxon>Strophariaceae</taxon>
        <taxon>Pholiota</taxon>
    </lineage>
</organism>
<dbReference type="SUPFAM" id="SSF51556">
    <property type="entry name" value="Metallo-dependent hydrolases"/>
    <property type="match status" value="1"/>
</dbReference>
<dbReference type="EMBL" id="MU155224">
    <property type="protein sequence ID" value="KAF9478898.1"/>
    <property type="molecule type" value="Genomic_DNA"/>
</dbReference>
<dbReference type="InterPro" id="IPR051781">
    <property type="entry name" value="Metallo-dep_Hydrolase"/>
</dbReference>
<dbReference type="Pfam" id="PF01979">
    <property type="entry name" value="Amidohydro_1"/>
    <property type="match status" value="1"/>
</dbReference>
<dbReference type="GO" id="GO:0016787">
    <property type="term" value="F:hydrolase activity"/>
    <property type="evidence" value="ECO:0007669"/>
    <property type="project" value="InterPro"/>
</dbReference>
<dbReference type="InterPro" id="IPR006680">
    <property type="entry name" value="Amidohydro-rel"/>
</dbReference>
<accession>A0A9P6D0Q8</accession>
<dbReference type="Proteomes" id="UP000807469">
    <property type="component" value="Unassembled WGS sequence"/>
</dbReference>
<dbReference type="PANTHER" id="PTHR43135">
    <property type="entry name" value="ALPHA-D-RIBOSE 1-METHYLPHOSPHONATE 5-TRIPHOSPHATE DIPHOSPHATASE"/>
    <property type="match status" value="1"/>
</dbReference>
<feature type="domain" description="Amidohydrolase-related" evidence="1">
    <location>
        <begin position="124"/>
        <end position="462"/>
    </location>
</feature>
<proteinExistence type="predicted"/>
<dbReference type="InterPro" id="IPR032466">
    <property type="entry name" value="Metal_Hydrolase"/>
</dbReference>
<sequence>MTSSTPPPTLPQHIETLTRRYSTTLAVSTSNASNTTPGISPPVQLRQIHVFQILVGQMFDPIRRVLVTNQVITIDREAGIILDVSPRHLAERIVDDIRLIAFGDEKNSVEVDFEVTTLDMGGITVLPGLVDVHVHREWLSRIVHVFDTSFDVVFLHPYSETPWEDQVNKESLTERTVRATVHARKTLLAGFTTVRDLGTEGAFDADIGLRKCLSEKSPIIPGPRYYCVTRAIIASGSYGPRSLLYPAQQGVDGVNGAEPVDGIDNCIKEVRKQVGAGADWIKIYADYSCRARMADVSSSTATESIATFNKDELAAMINTAHARGVKVCAHANTAGAINTLLDLGVDSIEHGVGLYDHPSGDNTLLRKFTKANGATTWVPTLAALYTLYATNGGSEFARKRWEAGQATFTATLRAGMENIACGGDTGVFTHGANALELVLMRSLGAGWAQVLSWATYGGWKCVRGMDWEGPGGERRMQALEIGLAGLLGKCHNPAYNKGELERGVPFGAIRAGWAADLVGVVGTLDGSIEDFEKALTTGVSFVMKGGKIYKQGSQEVV</sequence>
<keyword evidence="3" id="KW-1185">Reference proteome</keyword>
<dbReference type="PANTHER" id="PTHR43135:SF3">
    <property type="entry name" value="ALPHA-D-RIBOSE 1-METHYLPHOSPHONATE 5-TRIPHOSPHATE DIPHOSPHATASE"/>
    <property type="match status" value="1"/>
</dbReference>